<name>A0A9P7S5P6_9AGAR</name>
<evidence type="ECO:0008006" key="4">
    <source>
        <dbReference type="Google" id="ProtNLM"/>
    </source>
</evidence>
<evidence type="ECO:0000256" key="1">
    <source>
        <dbReference type="SAM" id="MobiDB-lite"/>
    </source>
</evidence>
<protein>
    <recommendedName>
        <fullName evidence="4">CsbD-like domain-containing protein</fullName>
    </recommendedName>
</protein>
<reference evidence="2" key="1">
    <citation type="journal article" date="2021" name="Genome Biol. Evol.">
        <title>The assembled and annotated genome of the fairy-ring fungus Marasmius oreades.</title>
        <authorList>
            <person name="Hiltunen M."/>
            <person name="Ament-Velasquez S.L."/>
            <person name="Johannesson H."/>
        </authorList>
    </citation>
    <scope>NUCLEOTIDE SEQUENCE</scope>
    <source>
        <strain evidence="2">03SP1</strain>
    </source>
</reference>
<dbReference type="OrthoDB" id="9999611at2759"/>
<dbReference type="KEGG" id="more:E1B28_005724"/>
<dbReference type="RefSeq" id="XP_043011388.1">
    <property type="nucleotide sequence ID" value="XM_043150301.1"/>
</dbReference>
<evidence type="ECO:0000313" key="3">
    <source>
        <dbReference type="Proteomes" id="UP001049176"/>
    </source>
</evidence>
<dbReference type="EMBL" id="CM032183">
    <property type="protein sequence ID" value="KAG7094918.1"/>
    <property type="molecule type" value="Genomic_DNA"/>
</dbReference>
<comment type="caution">
    <text evidence="2">The sequence shown here is derived from an EMBL/GenBank/DDBJ whole genome shotgun (WGS) entry which is preliminary data.</text>
</comment>
<dbReference type="InterPro" id="IPR036629">
    <property type="entry name" value="YjbJ_sf"/>
</dbReference>
<dbReference type="SUPFAM" id="SSF69047">
    <property type="entry name" value="Hypothetical protein YjbJ"/>
    <property type="match status" value="1"/>
</dbReference>
<feature type="region of interest" description="Disordered" evidence="1">
    <location>
        <begin position="71"/>
        <end position="101"/>
    </location>
</feature>
<feature type="region of interest" description="Disordered" evidence="1">
    <location>
        <begin position="1"/>
        <end position="29"/>
    </location>
</feature>
<sequence>MSGDGKTTGAYHNVKGNVKETVGNMTGSHDMQRQGLEEQARGEHDYDAARIKGFNEGAMDSALGKKEALVGAATGDSSQQAKGGYREEHGERKRDINRHID</sequence>
<keyword evidence="3" id="KW-1185">Reference proteome</keyword>
<gene>
    <name evidence="2" type="ORF">E1B28_005724</name>
</gene>
<dbReference type="GeneID" id="66074800"/>
<proteinExistence type="predicted"/>
<feature type="compositionally biased region" description="Basic and acidic residues" evidence="1">
    <location>
        <begin position="84"/>
        <end position="101"/>
    </location>
</feature>
<organism evidence="2 3">
    <name type="scientific">Marasmius oreades</name>
    <name type="common">fairy-ring Marasmius</name>
    <dbReference type="NCBI Taxonomy" id="181124"/>
    <lineage>
        <taxon>Eukaryota</taxon>
        <taxon>Fungi</taxon>
        <taxon>Dikarya</taxon>
        <taxon>Basidiomycota</taxon>
        <taxon>Agaricomycotina</taxon>
        <taxon>Agaricomycetes</taxon>
        <taxon>Agaricomycetidae</taxon>
        <taxon>Agaricales</taxon>
        <taxon>Marasmiineae</taxon>
        <taxon>Marasmiaceae</taxon>
        <taxon>Marasmius</taxon>
    </lineage>
</organism>
<dbReference type="PANTHER" id="PTHR40460:SF1">
    <property type="entry name" value="CSBD-LIKE DOMAIN-CONTAINING PROTEIN"/>
    <property type="match status" value="1"/>
</dbReference>
<dbReference type="AlphaFoldDB" id="A0A9P7S5P6"/>
<evidence type="ECO:0000313" key="2">
    <source>
        <dbReference type="EMBL" id="KAG7094918.1"/>
    </source>
</evidence>
<dbReference type="PANTHER" id="PTHR40460">
    <property type="entry name" value="CHROMOSOME 1, WHOLE GENOME SHOTGUN SEQUENCE"/>
    <property type="match status" value="1"/>
</dbReference>
<dbReference type="Proteomes" id="UP001049176">
    <property type="component" value="Chromosome 3"/>
</dbReference>
<accession>A0A9P7S5P6</accession>